<organism evidence="2">
    <name type="scientific">bioreactor metagenome</name>
    <dbReference type="NCBI Taxonomy" id="1076179"/>
    <lineage>
        <taxon>unclassified sequences</taxon>
        <taxon>metagenomes</taxon>
        <taxon>ecological metagenomes</taxon>
    </lineage>
</organism>
<evidence type="ECO:0000313" key="2">
    <source>
        <dbReference type="EMBL" id="MPM31792.1"/>
    </source>
</evidence>
<name>A0A644YT96_9ZZZZ</name>
<dbReference type="AlphaFoldDB" id="A0A644YT96"/>
<feature type="transmembrane region" description="Helical" evidence="1">
    <location>
        <begin position="6"/>
        <end position="27"/>
    </location>
</feature>
<proteinExistence type="predicted"/>
<feature type="transmembrane region" description="Helical" evidence="1">
    <location>
        <begin position="34"/>
        <end position="56"/>
    </location>
</feature>
<sequence>MLSLTINVLCGLMGALSISMLFFGWMWRKEDPAFLRFGVQSLAISGAFTLLAQSMFRFADWWYAVGSRIKTAIEANTSVDYSGLIHPAVFTASAFWWVAAIILAVVIFMPFFDNE</sequence>
<accession>A0A644YT96</accession>
<reference evidence="2" key="1">
    <citation type="submission" date="2019-08" db="EMBL/GenBank/DDBJ databases">
        <authorList>
            <person name="Kucharzyk K."/>
            <person name="Murdoch R.W."/>
            <person name="Higgins S."/>
            <person name="Loffler F."/>
        </authorList>
    </citation>
    <scope>NUCLEOTIDE SEQUENCE</scope>
</reference>
<evidence type="ECO:0000256" key="1">
    <source>
        <dbReference type="SAM" id="Phobius"/>
    </source>
</evidence>
<dbReference type="EMBL" id="VSSQ01006176">
    <property type="protein sequence ID" value="MPM31792.1"/>
    <property type="molecule type" value="Genomic_DNA"/>
</dbReference>
<comment type="caution">
    <text evidence="2">The sequence shown here is derived from an EMBL/GenBank/DDBJ whole genome shotgun (WGS) entry which is preliminary data.</text>
</comment>
<keyword evidence="1" id="KW-0812">Transmembrane</keyword>
<keyword evidence="1" id="KW-0472">Membrane</keyword>
<gene>
    <name evidence="2" type="ORF">SDC9_78349</name>
</gene>
<feature type="transmembrane region" description="Helical" evidence="1">
    <location>
        <begin position="94"/>
        <end position="112"/>
    </location>
</feature>
<protein>
    <submittedName>
        <fullName evidence="2">Uncharacterized protein</fullName>
    </submittedName>
</protein>
<keyword evidence="1" id="KW-1133">Transmembrane helix</keyword>